<reference evidence="1 2" key="1">
    <citation type="submission" date="2019-05" db="EMBL/GenBank/DDBJ databases">
        <title>Another draft genome of Portunus trituberculatus and its Hox gene families provides insights of decapod evolution.</title>
        <authorList>
            <person name="Jeong J.-H."/>
            <person name="Song I."/>
            <person name="Kim S."/>
            <person name="Choi T."/>
            <person name="Kim D."/>
            <person name="Ryu S."/>
            <person name="Kim W."/>
        </authorList>
    </citation>
    <scope>NUCLEOTIDE SEQUENCE [LARGE SCALE GENOMIC DNA]</scope>
    <source>
        <tissue evidence="1">Muscle</tissue>
    </source>
</reference>
<dbReference type="AlphaFoldDB" id="A0A5B7FGN2"/>
<protein>
    <submittedName>
        <fullName evidence="1">Uncharacterized protein</fullName>
    </submittedName>
</protein>
<accession>A0A5B7FGN2</accession>
<evidence type="ECO:0000313" key="1">
    <source>
        <dbReference type="EMBL" id="MPC44283.1"/>
    </source>
</evidence>
<dbReference type="EMBL" id="VSRR010006207">
    <property type="protein sequence ID" value="MPC44283.1"/>
    <property type="molecule type" value="Genomic_DNA"/>
</dbReference>
<proteinExistence type="predicted"/>
<evidence type="ECO:0000313" key="2">
    <source>
        <dbReference type="Proteomes" id="UP000324222"/>
    </source>
</evidence>
<sequence length="90" mass="9882">MAERAPFDRSVAATSRQEEWADTLREMLRSCAPPTHNQTDLRMTLPVSDLRGENEEQGRRAVLEIPPPPIPVLVASLSADEKNSLCAALG</sequence>
<name>A0A5B7FGN2_PORTR</name>
<keyword evidence="2" id="KW-1185">Reference proteome</keyword>
<dbReference type="Proteomes" id="UP000324222">
    <property type="component" value="Unassembled WGS sequence"/>
</dbReference>
<organism evidence="1 2">
    <name type="scientific">Portunus trituberculatus</name>
    <name type="common">Swimming crab</name>
    <name type="synonym">Neptunus trituberculatus</name>
    <dbReference type="NCBI Taxonomy" id="210409"/>
    <lineage>
        <taxon>Eukaryota</taxon>
        <taxon>Metazoa</taxon>
        <taxon>Ecdysozoa</taxon>
        <taxon>Arthropoda</taxon>
        <taxon>Crustacea</taxon>
        <taxon>Multicrustacea</taxon>
        <taxon>Malacostraca</taxon>
        <taxon>Eumalacostraca</taxon>
        <taxon>Eucarida</taxon>
        <taxon>Decapoda</taxon>
        <taxon>Pleocyemata</taxon>
        <taxon>Brachyura</taxon>
        <taxon>Eubrachyura</taxon>
        <taxon>Portunoidea</taxon>
        <taxon>Portunidae</taxon>
        <taxon>Portuninae</taxon>
        <taxon>Portunus</taxon>
    </lineage>
</organism>
<gene>
    <name evidence="1" type="ORF">E2C01_037954</name>
</gene>
<comment type="caution">
    <text evidence="1">The sequence shown here is derived from an EMBL/GenBank/DDBJ whole genome shotgun (WGS) entry which is preliminary data.</text>
</comment>